<dbReference type="RefSeq" id="XP_013282892.1">
    <property type="nucleotide sequence ID" value="XM_013427438.1"/>
</dbReference>
<dbReference type="Proteomes" id="UP000053029">
    <property type="component" value="Unassembled WGS sequence"/>
</dbReference>
<protein>
    <submittedName>
        <fullName evidence="2">Uncharacterized protein</fullName>
    </submittedName>
</protein>
<dbReference type="VEuPathDB" id="FungiDB:Z517_08924"/>
<accession>A0A0D2H3A6</accession>
<evidence type="ECO:0000313" key="3">
    <source>
        <dbReference type="Proteomes" id="UP000053029"/>
    </source>
</evidence>
<organism evidence="2 3">
    <name type="scientific">Fonsecaea pedrosoi CBS 271.37</name>
    <dbReference type="NCBI Taxonomy" id="1442368"/>
    <lineage>
        <taxon>Eukaryota</taxon>
        <taxon>Fungi</taxon>
        <taxon>Dikarya</taxon>
        <taxon>Ascomycota</taxon>
        <taxon>Pezizomycotina</taxon>
        <taxon>Eurotiomycetes</taxon>
        <taxon>Chaetothyriomycetidae</taxon>
        <taxon>Chaetothyriales</taxon>
        <taxon>Herpotrichiellaceae</taxon>
        <taxon>Fonsecaea</taxon>
    </lineage>
</organism>
<dbReference type="HOGENOM" id="CLU_973302_0_0_1"/>
<proteinExistence type="predicted"/>
<name>A0A0D2H3A6_9EURO</name>
<sequence length="286" mass="30991">MDDALPRSKSMRIHQTKPVPSQVRDLSTRKSILETDVFARALTTPGNTTGTKNPRQQTPKETSVNEEITFVCQPPHDANWQTPSTLVPPPQPQPHSVNFKSTASPQSCCWPQSLCTMYEAVQYSSSGAQCSGTQLPSTTSGANVMPTALKACLMATLPTSYQVRWNALCQIPLELDRRCVLDVGAPQFPAHAQARVVGEGVRQHLLALEDGVDLLRRSLDAGTGSVHTVAVHGEGAIALHDGLAQVAVAAIAFLYWPFVNWFGDPWCGGVVLVGFWLPDANARRRG</sequence>
<dbReference type="AlphaFoldDB" id="A0A0D2H3A6"/>
<feature type="region of interest" description="Disordered" evidence="1">
    <location>
        <begin position="1"/>
        <end position="25"/>
    </location>
</feature>
<gene>
    <name evidence="2" type="ORF">Z517_08924</name>
</gene>
<evidence type="ECO:0000256" key="1">
    <source>
        <dbReference type="SAM" id="MobiDB-lite"/>
    </source>
</evidence>
<dbReference type="EMBL" id="KN846973">
    <property type="protein sequence ID" value="KIW79084.1"/>
    <property type="molecule type" value="Genomic_DNA"/>
</dbReference>
<dbReference type="GeneID" id="25308414"/>
<evidence type="ECO:0000313" key="2">
    <source>
        <dbReference type="EMBL" id="KIW79084.1"/>
    </source>
</evidence>
<keyword evidence="3" id="KW-1185">Reference proteome</keyword>
<reference evidence="2 3" key="1">
    <citation type="submission" date="2015-01" db="EMBL/GenBank/DDBJ databases">
        <title>The Genome Sequence of Fonsecaea pedrosoi CBS 271.37.</title>
        <authorList>
            <consortium name="The Broad Institute Genomics Platform"/>
            <person name="Cuomo C."/>
            <person name="de Hoog S."/>
            <person name="Gorbushina A."/>
            <person name="Stielow B."/>
            <person name="Teixiera M."/>
            <person name="Abouelleil A."/>
            <person name="Chapman S.B."/>
            <person name="Priest M."/>
            <person name="Young S.K."/>
            <person name="Wortman J."/>
            <person name="Nusbaum C."/>
            <person name="Birren B."/>
        </authorList>
    </citation>
    <scope>NUCLEOTIDE SEQUENCE [LARGE SCALE GENOMIC DNA]</scope>
    <source>
        <strain evidence="2 3">CBS 271.37</strain>
    </source>
</reference>
<feature type="compositionally biased region" description="Low complexity" evidence="1">
    <location>
        <begin position="43"/>
        <end position="54"/>
    </location>
</feature>
<feature type="region of interest" description="Disordered" evidence="1">
    <location>
        <begin position="39"/>
        <end position="63"/>
    </location>
</feature>